<dbReference type="Pfam" id="PF00892">
    <property type="entry name" value="EamA"/>
    <property type="match status" value="1"/>
</dbReference>
<accession>A0A0X3U1R5</accession>
<evidence type="ECO:0000313" key="4">
    <source>
        <dbReference type="Proteomes" id="UP000053690"/>
    </source>
</evidence>
<protein>
    <recommendedName>
        <fullName evidence="2">EamA domain-containing protein</fullName>
    </recommendedName>
</protein>
<evidence type="ECO:0000256" key="1">
    <source>
        <dbReference type="SAM" id="Phobius"/>
    </source>
</evidence>
<feature type="transmembrane region" description="Helical" evidence="1">
    <location>
        <begin position="42"/>
        <end position="60"/>
    </location>
</feature>
<keyword evidence="4" id="KW-1185">Reference proteome</keyword>
<dbReference type="STRING" id="1685378.AVO44_01695"/>
<evidence type="ECO:0000313" key="3">
    <source>
        <dbReference type="EMBL" id="KUJ82015.1"/>
    </source>
</evidence>
<reference evidence="4" key="1">
    <citation type="submission" date="2015-12" db="EMBL/GenBank/DDBJ databases">
        <authorList>
            <person name="Zhang G."/>
            <person name="Stingl U."/>
        </authorList>
    </citation>
    <scope>NUCLEOTIDE SEQUENCE [LARGE SCALE GENOMIC DNA]</scope>
    <source>
        <strain evidence="4">ZGT108</strain>
    </source>
</reference>
<keyword evidence="1" id="KW-0472">Membrane</keyword>
<dbReference type="RefSeq" id="WP_068331664.1">
    <property type="nucleotide sequence ID" value="NZ_LQBP01000001.1"/>
</dbReference>
<dbReference type="Proteomes" id="UP000053690">
    <property type="component" value="Unassembled WGS sequence"/>
</dbReference>
<organism evidence="3 4">
    <name type="scientific">Ruegeria profundi</name>
    <dbReference type="NCBI Taxonomy" id="1685378"/>
    <lineage>
        <taxon>Bacteria</taxon>
        <taxon>Pseudomonadati</taxon>
        <taxon>Pseudomonadota</taxon>
        <taxon>Alphaproteobacteria</taxon>
        <taxon>Rhodobacterales</taxon>
        <taxon>Roseobacteraceae</taxon>
        <taxon>Ruegeria</taxon>
    </lineage>
</organism>
<sequence length="300" mass="32448">MSLWVPVTIAAASFQTVRFMLQKSLSTVRLTAAGATFARFAYSLPLAVMALTIAVLVTGYSPPPLTAWFWLYAMVGGSAQILATICVVALFKQRNFAVGITFKKTEVIQTAIVGFLVLGDQISNGALLAIILGLAAVLLLSKSPEGGGAWWKHLSNRASRLGLGSGVLFAFSSVGYRGASLELGDIDAWFRALITLAFVVTFQFISMGLWLLWRDRAELVAVWQTRSTGVFVGLTSLCGSFCWFFAFTLQNAAYVKALGQVELIFSLLASILFFHEKITRREIAGMTLLGVSILALVLAI</sequence>
<comment type="caution">
    <text evidence="3">The sequence shown here is derived from an EMBL/GenBank/DDBJ whole genome shotgun (WGS) entry which is preliminary data.</text>
</comment>
<name>A0A0X3U1R5_9RHOB</name>
<dbReference type="InterPro" id="IPR037185">
    <property type="entry name" value="EmrE-like"/>
</dbReference>
<dbReference type="SUPFAM" id="SSF103481">
    <property type="entry name" value="Multidrug resistance efflux transporter EmrE"/>
    <property type="match status" value="2"/>
</dbReference>
<keyword evidence="1" id="KW-1133">Transmembrane helix</keyword>
<keyword evidence="1" id="KW-0812">Transmembrane</keyword>
<proteinExistence type="predicted"/>
<gene>
    <name evidence="3" type="ORF">AVO44_01695</name>
</gene>
<dbReference type="OrthoDB" id="5243804at2"/>
<dbReference type="InterPro" id="IPR000620">
    <property type="entry name" value="EamA_dom"/>
</dbReference>
<evidence type="ECO:0000259" key="2">
    <source>
        <dbReference type="Pfam" id="PF00892"/>
    </source>
</evidence>
<dbReference type="EMBL" id="LQBP01000001">
    <property type="protein sequence ID" value="KUJ82015.1"/>
    <property type="molecule type" value="Genomic_DNA"/>
</dbReference>
<feature type="domain" description="EamA" evidence="2">
    <location>
        <begin position="162"/>
        <end position="297"/>
    </location>
</feature>
<feature type="transmembrane region" description="Helical" evidence="1">
    <location>
        <begin position="191"/>
        <end position="213"/>
    </location>
</feature>
<feature type="transmembrane region" description="Helical" evidence="1">
    <location>
        <begin position="283"/>
        <end position="299"/>
    </location>
</feature>
<feature type="transmembrane region" description="Helical" evidence="1">
    <location>
        <begin position="111"/>
        <end position="140"/>
    </location>
</feature>
<feature type="transmembrane region" description="Helical" evidence="1">
    <location>
        <begin position="253"/>
        <end position="274"/>
    </location>
</feature>
<dbReference type="GO" id="GO:0016020">
    <property type="term" value="C:membrane"/>
    <property type="evidence" value="ECO:0007669"/>
    <property type="project" value="InterPro"/>
</dbReference>
<dbReference type="AlphaFoldDB" id="A0A0X3U1R5"/>
<feature type="transmembrane region" description="Helical" evidence="1">
    <location>
        <begin position="225"/>
        <end position="247"/>
    </location>
</feature>
<feature type="transmembrane region" description="Helical" evidence="1">
    <location>
        <begin position="67"/>
        <end position="91"/>
    </location>
</feature>